<comment type="function">
    <text evidence="7">Modulates transcription in response to changes in cellular NADH/NAD(+) redox state.</text>
</comment>
<keyword evidence="4 7" id="KW-0520">NAD</keyword>
<evidence type="ECO:0000256" key="1">
    <source>
        <dbReference type="ARBA" id="ARBA00022490"/>
    </source>
</evidence>
<evidence type="ECO:0000313" key="9">
    <source>
        <dbReference type="EMBL" id="CAA9346659.1"/>
    </source>
</evidence>
<proteinExistence type="inferred from homology"/>
<dbReference type="NCBIfam" id="NF003994">
    <property type="entry name" value="PRK05472.2-3"/>
    <property type="match status" value="1"/>
</dbReference>
<dbReference type="SMART" id="SM00881">
    <property type="entry name" value="CoA_binding"/>
    <property type="match status" value="1"/>
</dbReference>
<dbReference type="InterPro" id="IPR036388">
    <property type="entry name" value="WH-like_DNA-bd_sf"/>
</dbReference>
<sequence>MKRVAESTVRRLSMYLRLLERFESTGQLTVSSDELARQGGTTSAQVRKDLSLFGSFGKRGTGYSVPELTAELRSILGLGRRWEVIIVGAGKIGTALAQYRGFRQRGFDIIAVYDNDPAAVGRAWGDLVVRHVDRLEHDARERLPDIAVLAIPAENAQPLVDRIVRAGVKAIMSFAPAQLQVPPDVSLKSVNMAMELEGLSYWLTNRDENGAG</sequence>
<dbReference type="InterPro" id="IPR058236">
    <property type="entry name" value="Rex_actinobacterial-type"/>
</dbReference>
<dbReference type="EMBL" id="CADCTU010000710">
    <property type="protein sequence ID" value="CAA9346659.1"/>
    <property type="molecule type" value="Genomic_DNA"/>
</dbReference>
<evidence type="ECO:0000256" key="6">
    <source>
        <dbReference type="ARBA" id="ARBA00023163"/>
    </source>
</evidence>
<keyword evidence="6 7" id="KW-0804">Transcription</keyword>
<dbReference type="PANTHER" id="PTHR35786:SF1">
    <property type="entry name" value="REDOX-SENSING TRANSCRIPTIONAL REPRESSOR REX 1"/>
    <property type="match status" value="1"/>
</dbReference>
<dbReference type="PANTHER" id="PTHR35786">
    <property type="entry name" value="REDOX-SENSING TRANSCRIPTIONAL REPRESSOR REX"/>
    <property type="match status" value="1"/>
</dbReference>
<dbReference type="GO" id="GO:0005737">
    <property type="term" value="C:cytoplasm"/>
    <property type="evidence" value="ECO:0007669"/>
    <property type="project" value="UniProtKB-SubCell"/>
</dbReference>
<evidence type="ECO:0000256" key="2">
    <source>
        <dbReference type="ARBA" id="ARBA00022491"/>
    </source>
</evidence>
<comment type="subunit">
    <text evidence="7">Homodimer.</text>
</comment>
<dbReference type="GO" id="GO:0045892">
    <property type="term" value="P:negative regulation of DNA-templated transcription"/>
    <property type="evidence" value="ECO:0007669"/>
    <property type="project" value="InterPro"/>
</dbReference>
<dbReference type="NCBIfam" id="NF003995">
    <property type="entry name" value="PRK05472.2-4"/>
    <property type="match status" value="1"/>
</dbReference>
<dbReference type="SUPFAM" id="SSF46785">
    <property type="entry name" value="Winged helix' DNA-binding domain"/>
    <property type="match status" value="1"/>
</dbReference>
<comment type="subcellular location">
    <subcellularLocation>
        <location evidence="7">Cytoplasm</location>
    </subcellularLocation>
</comment>
<keyword evidence="2 7" id="KW-0678">Repressor</keyword>
<dbReference type="GO" id="GO:0003677">
    <property type="term" value="F:DNA binding"/>
    <property type="evidence" value="ECO:0007669"/>
    <property type="project" value="UniProtKB-UniRule"/>
</dbReference>
<dbReference type="InterPro" id="IPR036291">
    <property type="entry name" value="NAD(P)-bd_dom_sf"/>
</dbReference>
<feature type="binding site" evidence="7">
    <location>
        <begin position="88"/>
        <end position="93"/>
    </location>
    <ligand>
        <name>NAD(+)</name>
        <dbReference type="ChEBI" id="CHEBI:57540"/>
    </ligand>
</feature>
<dbReference type="Gene3D" id="1.10.10.10">
    <property type="entry name" value="Winged helix-like DNA-binding domain superfamily/Winged helix DNA-binding domain"/>
    <property type="match status" value="1"/>
</dbReference>
<dbReference type="NCBIfam" id="NF003993">
    <property type="entry name" value="PRK05472.2-2"/>
    <property type="match status" value="1"/>
</dbReference>
<comment type="similarity">
    <text evidence="7">Belongs to the transcriptional regulatory Rex family.</text>
</comment>
<evidence type="ECO:0000259" key="8">
    <source>
        <dbReference type="SMART" id="SM00881"/>
    </source>
</evidence>
<dbReference type="AlphaFoldDB" id="A0A6J4M0M9"/>
<evidence type="ECO:0000256" key="4">
    <source>
        <dbReference type="ARBA" id="ARBA00023027"/>
    </source>
</evidence>
<dbReference type="Gene3D" id="3.40.50.720">
    <property type="entry name" value="NAD(P)-binding Rossmann-like Domain"/>
    <property type="match status" value="1"/>
</dbReference>
<dbReference type="NCBIfam" id="NF003992">
    <property type="entry name" value="PRK05472.2-1"/>
    <property type="match status" value="1"/>
</dbReference>
<dbReference type="InterPro" id="IPR009718">
    <property type="entry name" value="Rex_DNA-bd_C_dom"/>
</dbReference>
<evidence type="ECO:0000256" key="5">
    <source>
        <dbReference type="ARBA" id="ARBA00023125"/>
    </source>
</evidence>
<dbReference type="SUPFAM" id="SSF51735">
    <property type="entry name" value="NAD(P)-binding Rossmann-fold domains"/>
    <property type="match status" value="1"/>
</dbReference>
<keyword evidence="3 7" id="KW-0805">Transcription regulation</keyword>
<name>A0A6J4M0M9_9BACT</name>
<reference evidence="9" key="1">
    <citation type="submission" date="2020-02" db="EMBL/GenBank/DDBJ databases">
        <authorList>
            <person name="Meier V. D."/>
        </authorList>
    </citation>
    <scope>NUCLEOTIDE SEQUENCE</scope>
    <source>
        <strain evidence="9">AVDCRST_MAG11</strain>
    </source>
</reference>
<protein>
    <recommendedName>
        <fullName evidence="7">Redox-sensing transcriptional repressor Rex</fullName>
    </recommendedName>
</protein>
<organism evidence="9">
    <name type="scientific">uncultured Gemmatimonadaceae bacterium</name>
    <dbReference type="NCBI Taxonomy" id="246130"/>
    <lineage>
        <taxon>Bacteria</taxon>
        <taxon>Pseudomonadati</taxon>
        <taxon>Gemmatimonadota</taxon>
        <taxon>Gemmatimonadia</taxon>
        <taxon>Gemmatimonadales</taxon>
        <taxon>Gemmatimonadaceae</taxon>
        <taxon>environmental samples</taxon>
    </lineage>
</organism>
<dbReference type="Pfam" id="PF02629">
    <property type="entry name" value="CoA_binding"/>
    <property type="match status" value="1"/>
</dbReference>
<feature type="DNA-binding region" description="H-T-H motif" evidence="7">
    <location>
        <begin position="14"/>
        <end position="53"/>
    </location>
</feature>
<dbReference type="InterPro" id="IPR003781">
    <property type="entry name" value="CoA-bd"/>
</dbReference>
<evidence type="ECO:0000256" key="3">
    <source>
        <dbReference type="ARBA" id="ARBA00023015"/>
    </source>
</evidence>
<dbReference type="GO" id="GO:0051775">
    <property type="term" value="P:response to redox state"/>
    <property type="evidence" value="ECO:0007669"/>
    <property type="project" value="InterPro"/>
</dbReference>
<keyword evidence="1 7" id="KW-0963">Cytoplasm</keyword>
<dbReference type="InterPro" id="IPR036390">
    <property type="entry name" value="WH_DNA-bd_sf"/>
</dbReference>
<evidence type="ECO:0000256" key="7">
    <source>
        <dbReference type="HAMAP-Rule" id="MF_01131"/>
    </source>
</evidence>
<dbReference type="Pfam" id="PF06971">
    <property type="entry name" value="Put_DNA-bind_N"/>
    <property type="match status" value="1"/>
</dbReference>
<gene>
    <name evidence="7" type="primary">rex</name>
    <name evidence="9" type="ORF">AVDCRST_MAG11-3268</name>
</gene>
<dbReference type="InterPro" id="IPR022876">
    <property type="entry name" value="Tscrpt_rep_Rex"/>
</dbReference>
<dbReference type="NCBIfam" id="NF003996">
    <property type="entry name" value="PRK05472.2-5"/>
    <property type="match status" value="1"/>
</dbReference>
<dbReference type="GO" id="GO:0003700">
    <property type="term" value="F:DNA-binding transcription factor activity"/>
    <property type="evidence" value="ECO:0007669"/>
    <property type="project" value="UniProtKB-UniRule"/>
</dbReference>
<keyword evidence="5 7" id="KW-0238">DNA-binding</keyword>
<feature type="domain" description="CoA-binding" evidence="8">
    <location>
        <begin position="78"/>
        <end position="178"/>
    </location>
</feature>
<dbReference type="HAMAP" id="MF_01131">
    <property type="entry name" value="Rex"/>
    <property type="match status" value="1"/>
</dbReference>
<accession>A0A6J4M0M9</accession>